<evidence type="ECO:0000256" key="1">
    <source>
        <dbReference type="SAM" id="Coils"/>
    </source>
</evidence>
<keyword evidence="3" id="KW-1185">Reference proteome</keyword>
<keyword evidence="1" id="KW-0175">Coiled coil</keyword>
<dbReference type="EMBL" id="SCEB01214278">
    <property type="protein sequence ID" value="RXM36259.1"/>
    <property type="molecule type" value="Genomic_DNA"/>
</dbReference>
<dbReference type="InterPro" id="IPR038826">
    <property type="entry name" value="CCDC178"/>
</dbReference>
<evidence type="ECO:0000313" key="3">
    <source>
        <dbReference type="Proteomes" id="UP000289886"/>
    </source>
</evidence>
<name>A0A444UM45_ACIRT</name>
<dbReference type="PANTHER" id="PTHR35088">
    <property type="entry name" value="COILED-COIL DOMAIN-CONTAINING PROTEIN 178"/>
    <property type="match status" value="1"/>
</dbReference>
<organism evidence="2 3">
    <name type="scientific">Acipenser ruthenus</name>
    <name type="common">Sterlet sturgeon</name>
    <dbReference type="NCBI Taxonomy" id="7906"/>
    <lineage>
        <taxon>Eukaryota</taxon>
        <taxon>Metazoa</taxon>
        <taxon>Chordata</taxon>
        <taxon>Craniata</taxon>
        <taxon>Vertebrata</taxon>
        <taxon>Euteleostomi</taxon>
        <taxon>Actinopterygii</taxon>
        <taxon>Chondrostei</taxon>
        <taxon>Acipenseriformes</taxon>
        <taxon>Acipenseridae</taxon>
        <taxon>Acipenser</taxon>
    </lineage>
</organism>
<dbReference type="AlphaFoldDB" id="A0A444UM45"/>
<feature type="coiled-coil region" evidence="1">
    <location>
        <begin position="15"/>
        <end position="63"/>
    </location>
</feature>
<gene>
    <name evidence="2" type="ORF">EOD39_3623</name>
</gene>
<proteinExistence type="predicted"/>
<feature type="coiled-coil region" evidence="1">
    <location>
        <begin position="96"/>
        <end position="123"/>
    </location>
</feature>
<dbReference type="PANTHER" id="PTHR35088:SF1">
    <property type="entry name" value="COILED-COIL DOMAIN-CONTAINING PROTEIN 178"/>
    <property type="match status" value="1"/>
</dbReference>
<comment type="caution">
    <text evidence="2">The sequence shown here is derived from an EMBL/GenBank/DDBJ whole genome shotgun (WGS) entry which is preliminary data.</text>
</comment>
<feature type="coiled-coil region" evidence="1">
    <location>
        <begin position="287"/>
        <end position="314"/>
    </location>
</feature>
<reference evidence="2 3" key="1">
    <citation type="submission" date="2019-01" db="EMBL/GenBank/DDBJ databases">
        <title>Draft Genome and Complete Hox-Cluster Characterization of the Sterlet Sturgeon (Acipenser ruthenus).</title>
        <authorList>
            <person name="Wei Q."/>
        </authorList>
    </citation>
    <scope>NUCLEOTIDE SEQUENCE [LARGE SCALE GENOMIC DNA]</scope>
    <source>
        <strain evidence="2">WHYD16114868_AA</strain>
        <tissue evidence="2">Blood</tissue>
    </source>
</reference>
<sequence length="508" mass="59246">RRRSCALVNTPSPCINKAIHHIQELERKIEGWFQQITDLMLKIEEQVLQNQDLKNEYERLQQHTQITTSDGESKISLLREKYNRTFRDLCDMRNKNKECELEIEDFIQKIQESEDTVVRLQKERTRMCKAIGKNKEHTIKVKAELSQVVMIHSASKAKLEDMEQQTFIDEAKIRSKMASGNSELKQGQTDANIEKEDTQKIFYEVMTETNQHQKKVEEFQKLNKETIEEQNSEVSNEQDRVLMRTEDLRKKTEYFKTSQIDMEKVAKATEDATAELQIDFQAVEFKYKNAVSSINNLQTEVANCKKRFELSKETHSTLFENRQNIMAENETALQNSRQKNLDLALEYRALQKTFLEIKSSLVCSYDKNVQKSASLQDHQQLSLLQRRMHRAVVEYFEQRSLHSQAGLATFQALSHKNSQDVGRVQCTLCDKSMLGGRCEGSLAVVHQLEVRLQVRREATNTQTCAILYLGYGKEQTVQGTIILTILRTATLLRHIMIRPRGWFWHFKL</sequence>
<dbReference type="Proteomes" id="UP000289886">
    <property type="component" value="Unassembled WGS sequence"/>
</dbReference>
<accession>A0A444UM45</accession>
<feature type="non-terminal residue" evidence="2">
    <location>
        <position position="1"/>
    </location>
</feature>
<evidence type="ECO:0000313" key="2">
    <source>
        <dbReference type="EMBL" id="RXM36259.1"/>
    </source>
</evidence>
<protein>
    <submittedName>
        <fullName evidence="2">Coiled-coil domain-containing protein 178</fullName>
    </submittedName>
</protein>